<dbReference type="Gene3D" id="3.60.10.10">
    <property type="entry name" value="Endonuclease/exonuclease/phosphatase"/>
    <property type="match status" value="1"/>
</dbReference>
<comment type="caution">
    <text evidence="1">The sequence shown here is derived from an EMBL/GenBank/DDBJ whole genome shotgun (WGS) entry which is preliminary data.</text>
</comment>
<accession>A0ABN7WV40</accession>
<dbReference type="SUPFAM" id="SSF56219">
    <property type="entry name" value="DNase I-like"/>
    <property type="match status" value="1"/>
</dbReference>
<proteinExistence type="predicted"/>
<dbReference type="InterPro" id="IPR036691">
    <property type="entry name" value="Endo/exonu/phosph_ase_sf"/>
</dbReference>
<reference evidence="1 2" key="1">
    <citation type="submission" date="2021-06" db="EMBL/GenBank/DDBJ databases">
        <authorList>
            <person name="Kallberg Y."/>
            <person name="Tangrot J."/>
            <person name="Rosling A."/>
        </authorList>
    </citation>
    <scope>NUCLEOTIDE SEQUENCE [LARGE SCALE GENOMIC DNA]</scope>
    <source>
        <strain evidence="1 2">120-4 pot B 10/14</strain>
    </source>
</reference>
<evidence type="ECO:0000313" key="2">
    <source>
        <dbReference type="Proteomes" id="UP000789901"/>
    </source>
</evidence>
<evidence type="ECO:0000313" key="1">
    <source>
        <dbReference type="EMBL" id="CAG8841416.1"/>
    </source>
</evidence>
<feature type="non-terminal residue" evidence="1">
    <location>
        <position position="1"/>
    </location>
</feature>
<organism evidence="1 2">
    <name type="scientific">Gigaspora margarita</name>
    <dbReference type="NCBI Taxonomy" id="4874"/>
    <lineage>
        <taxon>Eukaryota</taxon>
        <taxon>Fungi</taxon>
        <taxon>Fungi incertae sedis</taxon>
        <taxon>Mucoromycota</taxon>
        <taxon>Glomeromycotina</taxon>
        <taxon>Glomeromycetes</taxon>
        <taxon>Diversisporales</taxon>
        <taxon>Gigasporaceae</taxon>
        <taxon>Gigaspora</taxon>
    </lineage>
</organism>
<keyword evidence="2" id="KW-1185">Reference proteome</keyword>
<protein>
    <submittedName>
        <fullName evidence="1">33765_t:CDS:1</fullName>
    </submittedName>
</protein>
<dbReference type="EMBL" id="CAJVQB010065765">
    <property type="protein sequence ID" value="CAG8841416.1"/>
    <property type="molecule type" value="Genomic_DNA"/>
</dbReference>
<name>A0ABN7WV40_GIGMA</name>
<sequence>QSPHYNNTISIQTTPSDITYLVRFTLEPSQPLKIITHNIQGLGANIKFQQWLEYCNEQKAHIILIAETKWPESTTLYISLTNPFYKIYTANCDTETAIQREASMGTALALHSNLQPYIHSIDKVPGMAIMIDLYLPQNHKTRIISIGLTSLLDFNDIEEHAWSRDNSKSQIDDIWISYSILLDVSEPELSTSDESTKSDHKILSIEWNIGISLKMGRKKWSKRKIYMYARVTTDDWTKFSDNLTKKMEELQLYSPIIQNKNYLNKY</sequence>
<gene>
    <name evidence="1" type="ORF">GMARGA_LOCUS35418</name>
</gene>
<dbReference type="Proteomes" id="UP000789901">
    <property type="component" value="Unassembled WGS sequence"/>
</dbReference>